<dbReference type="Proteomes" id="UP000218505">
    <property type="component" value="Chromosome"/>
</dbReference>
<accession>A0A290Z8L4</accession>
<reference evidence="1" key="1">
    <citation type="submission" date="2017-09" db="EMBL/GenBank/DDBJ databases">
        <title>Complete Genome Sequence of ansamitocin-producing Bacterium Actinosynnema pretiosum X47.</title>
        <authorList>
            <person name="Cao G."/>
            <person name="Zong G."/>
            <person name="Zhong C."/>
            <person name="Fu J."/>
        </authorList>
    </citation>
    <scope>NUCLEOTIDE SEQUENCE [LARGE SCALE GENOMIC DNA]</scope>
    <source>
        <strain evidence="1">X47</strain>
    </source>
</reference>
<dbReference type="RefSeq" id="WP_096495144.1">
    <property type="nucleotide sequence ID" value="NZ_CP023445.1"/>
</dbReference>
<sequence>MATWQARSATRWWRATARSGTAPLPLDELVAAVGTRGFALVEPPHHDSARTRLGAVSGVAVREVAEVGHGADGQVLKVRATPLS</sequence>
<proteinExistence type="predicted"/>
<protein>
    <submittedName>
        <fullName evidence="1">Uncharacterized protein</fullName>
    </submittedName>
</protein>
<dbReference type="KEGG" id="apre:CNX65_20150"/>
<keyword evidence="2" id="KW-1185">Reference proteome</keyword>
<name>A0A290Z8L4_9PSEU</name>
<evidence type="ECO:0000313" key="1">
    <source>
        <dbReference type="EMBL" id="ATE55309.1"/>
    </source>
</evidence>
<evidence type="ECO:0000313" key="2">
    <source>
        <dbReference type="Proteomes" id="UP000218505"/>
    </source>
</evidence>
<organism evidence="1 2">
    <name type="scientific">Actinosynnema pretiosum</name>
    <dbReference type="NCBI Taxonomy" id="42197"/>
    <lineage>
        <taxon>Bacteria</taxon>
        <taxon>Bacillati</taxon>
        <taxon>Actinomycetota</taxon>
        <taxon>Actinomycetes</taxon>
        <taxon>Pseudonocardiales</taxon>
        <taxon>Pseudonocardiaceae</taxon>
        <taxon>Actinosynnema</taxon>
    </lineage>
</organism>
<dbReference type="AlphaFoldDB" id="A0A290Z8L4"/>
<dbReference type="EMBL" id="CP023445">
    <property type="protein sequence ID" value="ATE55309.1"/>
    <property type="molecule type" value="Genomic_DNA"/>
</dbReference>
<gene>
    <name evidence="1" type="ORF">CNX65_20150</name>
</gene>